<keyword evidence="2" id="KW-1003">Cell membrane</keyword>
<organism evidence="7 8">
    <name type="scientific">Roseinatronobacter alkalisoli</name>
    <dbReference type="NCBI Taxonomy" id="3028235"/>
    <lineage>
        <taxon>Bacteria</taxon>
        <taxon>Pseudomonadati</taxon>
        <taxon>Pseudomonadota</taxon>
        <taxon>Alphaproteobacteria</taxon>
        <taxon>Rhodobacterales</taxon>
        <taxon>Paracoccaceae</taxon>
        <taxon>Roseinatronobacter</taxon>
    </lineage>
</organism>
<evidence type="ECO:0000256" key="2">
    <source>
        <dbReference type="ARBA" id="ARBA00022475"/>
    </source>
</evidence>
<dbReference type="RefSeq" id="WP_274351650.1">
    <property type="nucleotide sequence ID" value="NZ_JAQZSM010000005.1"/>
</dbReference>
<keyword evidence="4 6" id="KW-1133">Transmembrane helix</keyword>
<sequence>MKTTHILPMPLSDRWLIGLACLVFVALALLPLVASALVVDKLTLLFILIMFAVMWNLLAGYAGLVSVGQQAFVGLGGYAMIRLVEAGLPPFPAIFMGAALTGLAAWVLSWFVLRMKVGEFAIATWVIAEAIRAVVSFDPLIQGETGTSLVALNAYAPEIRRLTVYLLALASMGVMIWGTWRLLHGRIGAQSQAIRDDEGAAASVGISTFQVKQRIYIIASVGCALAGALWLASAITFQPRTAFGVQWSVFMLFMVLVGGLGTFIGPILGALLFFALQEIFGDFGAWYLAGIGIVAIVFALYLPRGLVGLWLDRGCDEPLSMRKRLGLAPGQTPRA</sequence>
<name>A0ABT5T752_9RHOB</name>
<feature type="transmembrane region" description="Helical" evidence="6">
    <location>
        <begin position="120"/>
        <end position="142"/>
    </location>
</feature>
<dbReference type="Proteomes" id="UP001431784">
    <property type="component" value="Unassembled WGS sequence"/>
</dbReference>
<evidence type="ECO:0000256" key="3">
    <source>
        <dbReference type="ARBA" id="ARBA00022692"/>
    </source>
</evidence>
<keyword evidence="3 6" id="KW-0812">Transmembrane</keyword>
<evidence type="ECO:0000256" key="1">
    <source>
        <dbReference type="ARBA" id="ARBA00004651"/>
    </source>
</evidence>
<feature type="transmembrane region" description="Helical" evidence="6">
    <location>
        <begin position="249"/>
        <end position="276"/>
    </location>
</feature>
<keyword evidence="8" id="KW-1185">Reference proteome</keyword>
<feature type="transmembrane region" description="Helical" evidence="6">
    <location>
        <begin position="283"/>
        <end position="302"/>
    </location>
</feature>
<dbReference type="EMBL" id="JAQZSM010000005">
    <property type="protein sequence ID" value="MDD7970960.1"/>
    <property type="molecule type" value="Genomic_DNA"/>
</dbReference>
<dbReference type="PANTHER" id="PTHR30482">
    <property type="entry name" value="HIGH-AFFINITY BRANCHED-CHAIN AMINO ACID TRANSPORT SYSTEM PERMEASE"/>
    <property type="match status" value="1"/>
</dbReference>
<evidence type="ECO:0000313" key="7">
    <source>
        <dbReference type="EMBL" id="MDD7970960.1"/>
    </source>
</evidence>
<evidence type="ECO:0000256" key="6">
    <source>
        <dbReference type="SAM" id="Phobius"/>
    </source>
</evidence>
<evidence type="ECO:0000256" key="5">
    <source>
        <dbReference type="ARBA" id="ARBA00023136"/>
    </source>
</evidence>
<accession>A0ABT5T752</accession>
<proteinExistence type="predicted"/>
<gene>
    <name evidence="7" type="ORF">PUT78_07605</name>
</gene>
<dbReference type="PANTHER" id="PTHR30482:SF17">
    <property type="entry name" value="ABC TRANSPORTER ATP-BINDING PROTEIN"/>
    <property type="match status" value="1"/>
</dbReference>
<feature type="transmembrane region" description="Helical" evidence="6">
    <location>
        <begin position="215"/>
        <end position="237"/>
    </location>
</feature>
<dbReference type="InterPro" id="IPR001851">
    <property type="entry name" value="ABC_transp_permease"/>
</dbReference>
<dbReference type="Pfam" id="PF02653">
    <property type="entry name" value="BPD_transp_2"/>
    <property type="match status" value="1"/>
</dbReference>
<feature type="transmembrane region" description="Helical" evidence="6">
    <location>
        <begin position="162"/>
        <end position="183"/>
    </location>
</feature>
<keyword evidence="5 6" id="KW-0472">Membrane</keyword>
<feature type="transmembrane region" description="Helical" evidence="6">
    <location>
        <begin position="45"/>
        <end position="64"/>
    </location>
</feature>
<evidence type="ECO:0000256" key="4">
    <source>
        <dbReference type="ARBA" id="ARBA00022989"/>
    </source>
</evidence>
<dbReference type="CDD" id="cd06581">
    <property type="entry name" value="TM_PBP1_LivM_like"/>
    <property type="match status" value="1"/>
</dbReference>
<dbReference type="InterPro" id="IPR043428">
    <property type="entry name" value="LivM-like"/>
</dbReference>
<protein>
    <submittedName>
        <fullName evidence="7">Branched-chain amino acid ABC transporter permease</fullName>
    </submittedName>
</protein>
<evidence type="ECO:0000313" key="8">
    <source>
        <dbReference type="Proteomes" id="UP001431784"/>
    </source>
</evidence>
<reference evidence="7" key="1">
    <citation type="submission" date="2023-02" db="EMBL/GenBank/DDBJ databases">
        <title>Description of Roseinatronobacter alkalisoli sp. nov., an alkaliphilic bacerium isolated from soda soil.</title>
        <authorList>
            <person name="Wei W."/>
        </authorList>
    </citation>
    <scope>NUCLEOTIDE SEQUENCE</scope>
    <source>
        <strain evidence="7">HJB301</strain>
    </source>
</reference>
<comment type="caution">
    <text evidence="7">The sequence shown here is derived from an EMBL/GenBank/DDBJ whole genome shotgun (WGS) entry which is preliminary data.</text>
</comment>
<feature type="transmembrane region" description="Helical" evidence="6">
    <location>
        <begin position="94"/>
        <end position="113"/>
    </location>
</feature>
<comment type="subcellular location">
    <subcellularLocation>
        <location evidence="1">Cell membrane</location>
        <topology evidence="1">Multi-pass membrane protein</topology>
    </subcellularLocation>
</comment>